<keyword evidence="2" id="KW-0507">mRNA processing</keyword>
<dbReference type="EMBL" id="HBKQ01046862">
    <property type="protein sequence ID" value="CAE2271609.1"/>
    <property type="molecule type" value="Transcribed_RNA"/>
</dbReference>
<feature type="region of interest" description="Disordered" evidence="13">
    <location>
        <begin position="204"/>
        <end position="353"/>
    </location>
</feature>
<feature type="domain" description="C3H1-type" evidence="15">
    <location>
        <begin position="12"/>
        <end position="40"/>
    </location>
</feature>
<feature type="domain" description="C3H1-type" evidence="15">
    <location>
        <begin position="160"/>
        <end position="187"/>
    </location>
</feature>
<dbReference type="GO" id="GO:0000398">
    <property type="term" value="P:mRNA splicing, via spliceosome"/>
    <property type="evidence" value="ECO:0007669"/>
    <property type="project" value="InterPro"/>
</dbReference>
<evidence type="ECO:0008006" key="17">
    <source>
        <dbReference type="Google" id="ProtNLM"/>
    </source>
</evidence>
<dbReference type="Pfam" id="PF00642">
    <property type="entry name" value="zf-CCCH"/>
    <property type="match status" value="2"/>
</dbReference>
<evidence type="ECO:0000256" key="6">
    <source>
        <dbReference type="ARBA" id="ARBA00022833"/>
    </source>
</evidence>
<feature type="zinc finger region" description="C3H1-type" evidence="12">
    <location>
        <begin position="160"/>
        <end position="187"/>
    </location>
</feature>
<dbReference type="AlphaFoldDB" id="A0A7S4N8D0"/>
<evidence type="ECO:0000256" key="3">
    <source>
        <dbReference type="ARBA" id="ARBA00022723"/>
    </source>
</evidence>
<evidence type="ECO:0000256" key="11">
    <source>
        <dbReference type="PROSITE-ProRule" id="PRU00176"/>
    </source>
</evidence>
<dbReference type="GO" id="GO:0089701">
    <property type="term" value="C:U2AF complex"/>
    <property type="evidence" value="ECO:0007669"/>
    <property type="project" value="InterPro"/>
</dbReference>
<dbReference type="GO" id="GO:0008270">
    <property type="term" value="F:zinc ion binding"/>
    <property type="evidence" value="ECO:0007669"/>
    <property type="project" value="UniProtKB-KW"/>
</dbReference>
<keyword evidence="7 11" id="KW-0694">RNA-binding</keyword>
<evidence type="ECO:0000256" key="12">
    <source>
        <dbReference type="PROSITE-ProRule" id="PRU00723"/>
    </source>
</evidence>
<feature type="zinc finger region" description="C3H1-type" evidence="12">
    <location>
        <begin position="12"/>
        <end position="40"/>
    </location>
</feature>
<accession>A0A7S4N8D0</accession>
<evidence type="ECO:0000256" key="9">
    <source>
        <dbReference type="ARBA" id="ARBA00023187"/>
    </source>
</evidence>
<proteinExistence type="predicted"/>
<dbReference type="SUPFAM" id="SSF54928">
    <property type="entry name" value="RNA-binding domain, RBD"/>
    <property type="match status" value="1"/>
</dbReference>
<dbReference type="FunFam" id="3.30.70.330:FF:000122">
    <property type="entry name" value="Splicing factor U2AF small subunit"/>
    <property type="match status" value="1"/>
</dbReference>
<evidence type="ECO:0000259" key="15">
    <source>
        <dbReference type="PROSITE" id="PS50103"/>
    </source>
</evidence>
<evidence type="ECO:0000256" key="10">
    <source>
        <dbReference type="ARBA" id="ARBA00023242"/>
    </source>
</evidence>
<protein>
    <recommendedName>
        <fullName evidence="17">C3H1-type domain-containing protein</fullName>
    </recommendedName>
</protein>
<gene>
    <name evidence="16" type="ORF">OAUR00152_LOCUS32348</name>
</gene>
<evidence type="ECO:0000256" key="13">
    <source>
        <dbReference type="SAM" id="MobiDB-lite"/>
    </source>
</evidence>
<keyword evidence="4" id="KW-0677">Repeat</keyword>
<name>A0A7S4N8D0_9STRA</name>
<evidence type="ECO:0000256" key="2">
    <source>
        <dbReference type="ARBA" id="ARBA00022664"/>
    </source>
</evidence>
<feature type="compositionally biased region" description="Basic and acidic residues" evidence="13">
    <location>
        <begin position="235"/>
        <end position="249"/>
    </location>
</feature>
<dbReference type="GO" id="GO:0003723">
    <property type="term" value="F:RNA binding"/>
    <property type="evidence" value="ECO:0007669"/>
    <property type="project" value="UniProtKB-UniRule"/>
</dbReference>
<dbReference type="GO" id="GO:0003677">
    <property type="term" value="F:DNA binding"/>
    <property type="evidence" value="ECO:0007669"/>
    <property type="project" value="UniProtKB-KW"/>
</dbReference>
<organism evidence="16">
    <name type="scientific">Odontella aurita</name>
    <dbReference type="NCBI Taxonomy" id="265563"/>
    <lineage>
        <taxon>Eukaryota</taxon>
        <taxon>Sar</taxon>
        <taxon>Stramenopiles</taxon>
        <taxon>Ochrophyta</taxon>
        <taxon>Bacillariophyta</taxon>
        <taxon>Mediophyceae</taxon>
        <taxon>Biddulphiophycidae</taxon>
        <taxon>Eupodiscales</taxon>
        <taxon>Odontellaceae</taxon>
        <taxon>Odontella</taxon>
    </lineage>
</organism>
<feature type="domain" description="RRM" evidence="14">
    <location>
        <begin position="75"/>
        <end position="158"/>
    </location>
</feature>
<feature type="compositionally biased region" description="Basic and acidic residues" evidence="13">
    <location>
        <begin position="204"/>
        <end position="222"/>
    </location>
</feature>
<dbReference type="PRINTS" id="PR01848">
    <property type="entry name" value="U2AUXFACTOR"/>
</dbReference>
<dbReference type="Gene3D" id="3.30.70.330">
    <property type="match status" value="1"/>
</dbReference>
<dbReference type="InterPro" id="IPR012677">
    <property type="entry name" value="Nucleotide-bd_a/b_plait_sf"/>
</dbReference>
<dbReference type="SMART" id="SM00356">
    <property type="entry name" value="ZnF_C3H1"/>
    <property type="match status" value="2"/>
</dbReference>
<evidence type="ECO:0000256" key="5">
    <source>
        <dbReference type="ARBA" id="ARBA00022771"/>
    </source>
</evidence>
<evidence type="ECO:0000313" key="16">
    <source>
        <dbReference type="EMBL" id="CAE2271609.1"/>
    </source>
</evidence>
<dbReference type="InterPro" id="IPR000504">
    <property type="entry name" value="RRM_dom"/>
</dbReference>
<evidence type="ECO:0000259" key="14">
    <source>
        <dbReference type="PROSITE" id="PS50102"/>
    </source>
</evidence>
<comment type="subcellular location">
    <subcellularLocation>
        <location evidence="1">Nucleus</location>
    </subcellularLocation>
</comment>
<keyword evidence="5 12" id="KW-0863">Zinc-finger</keyword>
<dbReference type="InterPro" id="IPR009145">
    <property type="entry name" value="U2AF_small"/>
</dbReference>
<keyword evidence="3 12" id="KW-0479">Metal-binding</keyword>
<sequence length="353" mass="40367">MAKHLARIHGTEEDKVNCPFYFKIGACRHADRCSRLHHRPAFSATILIKHIYRHPVREAELRAAAEGAAGAHMGGGLNVEVDREKALEDFLVFFEDMFSELAKFGHLDALHVCDNLGDHMIGHVYAKFSDEEQASDALNVMNGRYYGGRKMEVEFSPVTDFREARCRDFDDGECARGGFCNFMHIKPVPMCLICSLEEDAEVDKRRDEDRRRDKERRERDRVSGSGGGGGSSSASRRERDRDRDRDRERDRRKRSRRDGRDSRDRDRDRDRERDRDRDRRDRDRDRDRERDRDRDSSSKRGRRRSNSEDGGGSGGRGGESPGGKVKREDDGGDGGGGGRGDRSGMKQEDDSKQ</sequence>
<keyword evidence="6 12" id="KW-0862">Zinc</keyword>
<feature type="compositionally biased region" description="Basic and acidic residues" evidence="13">
    <location>
        <begin position="258"/>
        <end position="298"/>
    </location>
</feature>
<feature type="compositionally biased region" description="Basic and acidic residues" evidence="13">
    <location>
        <begin position="339"/>
        <end position="353"/>
    </location>
</feature>
<keyword evidence="8" id="KW-0238">DNA-binding</keyword>
<evidence type="ECO:0000256" key="7">
    <source>
        <dbReference type="ARBA" id="ARBA00022884"/>
    </source>
</evidence>
<evidence type="ECO:0000256" key="4">
    <source>
        <dbReference type="ARBA" id="ARBA00022737"/>
    </source>
</evidence>
<keyword evidence="9" id="KW-0508">mRNA splicing</keyword>
<keyword evidence="10" id="KW-0539">Nucleus</keyword>
<reference evidence="16" key="1">
    <citation type="submission" date="2021-01" db="EMBL/GenBank/DDBJ databases">
        <authorList>
            <person name="Corre E."/>
            <person name="Pelletier E."/>
            <person name="Niang G."/>
            <person name="Scheremetjew M."/>
            <person name="Finn R."/>
            <person name="Kale V."/>
            <person name="Holt S."/>
            <person name="Cochrane G."/>
            <person name="Meng A."/>
            <person name="Brown T."/>
            <person name="Cohen L."/>
        </authorList>
    </citation>
    <scope>NUCLEOTIDE SEQUENCE</scope>
    <source>
        <strain evidence="16">Isolate 1302-5</strain>
    </source>
</reference>
<evidence type="ECO:0000256" key="8">
    <source>
        <dbReference type="ARBA" id="ARBA00023125"/>
    </source>
</evidence>
<dbReference type="PANTHER" id="PTHR12620">
    <property type="entry name" value="U2 SNRNP AUXILIARY FACTOR, SMALL SUBUNIT"/>
    <property type="match status" value="1"/>
</dbReference>
<dbReference type="InterPro" id="IPR035979">
    <property type="entry name" value="RBD_domain_sf"/>
</dbReference>
<dbReference type="PROSITE" id="PS50102">
    <property type="entry name" value="RRM"/>
    <property type="match status" value="1"/>
</dbReference>
<dbReference type="InterPro" id="IPR000571">
    <property type="entry name" value="Znf_CCCH"/>
</dbReference>
<feature type="compositionally biased region" description="Gly residues" evidence="13">
    <location>
        <begin position="309"/>
        <end position="321"/>
    </location>
</feature>
<evidence type="ECO:0000256" key="1">
    <source>
        <dbReference type="ARBA" id="ARBA00004123"/>
    </source>
</evidence>
<dbReference type="PROSITE" id="PS50103">
    <property type="entry name" value="ZF_C3H1"/>
    <property type="match status" value="2"/>
</dbReference>